<comment type="caution">
    <text evidence="5">The sequence shown here is derived from an EMBL/GenBank/DDBJ whole genome shotgun (WGS) entry which is preliminary data.</text>
</comment>
<comment type="catalytic activity">
    <reaction evidence="2">
        <text>2 GTP = 3',3'-c-di-GMP + 2 diphosphate</text>
        <dbReference type="Rhea" id="RHEA:24898"/>
        <dbReference type="ChEBI" id="CHEBI:33019"/>
        <dbReference type="ChEBI" id="CHEBI:37565"/>
        <dbReference type="ChEBI" id="CHEBI:58805"/>
        <dbReference type="EC" id="2.7.7.65"/>
    </reaction>
</comment>
<accession>A0ABV2J3D1</accession>
<keyword evidence="3" id="KW-1133">Transmembrane helix</keyword>
<keyword evidence="3" id="KW-0472">Membrane</keyword>
<feature type="transmembrane region" description="Helical" evidence="3">
    <location>
        <begin position="43"/>
        <end position="63"/>
    </location>
</feature>
<dbReference type="PANTHER" id="PTHR45138:SF9">
    <property type="entry name" value="DIGUANYLATE CYCLASE DGCM-RELATED"/>
    <property type="match status" value="1"/>
</dbReference>
<dbReference type="EC" id="2.7.7.65" evidence="1"/>
<dbReference type="EMBL" id="JBEPMB010000006">
    <property type="protein sequence ID" value="MET3615246.1"/>
    <property type="molecule type" value="Genomic_DNA"/>
</dbReference>
<dbReference type="InterPro" id="IPR050469">
    <property type="entry name" value="Diguanylate_Cyclase"/>
</dbReference>
<feature type="transmembrane region" description="Helical" evidence="3">
    <location>
        <begin position="12"/>
        <end position="31"/>
    </location>
</feature>
<proteinExistence type="predicted"/>
<dbReference type="RefSeq" id="WP_354557721.1">
    <property type="nucleotide sequence ID" value="NZ_JBEPMB010000006.1"/>
</dbReference>
<dbReference type="InterPro" id="IPR029787">
    <property type="entry name" value="Nucleotide_cyclase"/>
</dbReference>
<dbReference type="Pfam" id="PF00990">
    <property type="entry name" value="GGDEF"/>
    <property type="match status" value="1"/>
</dbReference>
<keyword evidence="3" id="KW-0812">Transmembrane</keyword>
<reference evidence="5 6" key="1">
    <citation type="submission" date="2024-06" db="EMBL/GenBank/DDBJ databases">
        <title>Genomic Encyclopedia of Type Strains, Phase IV (KMG-IV): sequencing the most valuable type-strain genomes for metagenomic binning, comparative biology and taxonomic classification.</title>
        <authorList>
            <person name="Goeker M."/>
        </authorList>
    </citation>
    <scope>NUCLEOTIDE SEQUENCE [LARGE SCALE GENOMIC DNA]</scope>
    <source>
        <strain evidence="5 6">DSM 29780</strain>
    </source>
</reference>
<evidence type="ECO:0000256" key="1">
    <source>
        <dbReference type="ARBA" id="ARBA00012528"/>
    </source>
</evidence>
<evidence type="ECO:0000313" key="6">
    <source>
        <dbReference type="Proteomes" id="UP001549047"/>
    </source>
</evidence>
<gene>
    <name evidence="5" type="ORF">ABID16_003589</name>
</gene>
<evidence type="ECO:0000313" key="5">
    <source>
        <dbReference type="EMBL" id="MET3615246.1"/>
    </source>
</evidence>
<dbReference type="PROSITE" id="PS50887">
    <property type="entry name" value="GGDEF"/>
    <property type="match status" value="1"/>
</dbReference>
<evidence type="ECO:0000256" key="2">
    <source>
        <dbReference type="ARBA" id="ARBA00034247"/>
    </source>
</evidence>
<dbReference type="Proteomes" id="UP001549047">
    <property type="component" value="Unassembled WGS sequence"/>
</dbReference>
<evidence type="ECO:0000259" key="4">
    <source>
        <dbReference type="PROSITE" id="PS50887"/>
    </source>
</evidence>
<sequence>MPSLYRFVITRAALTAVLSLVASFCISYAVVPLLGGKLEGAGLIMTLVLPVVISFPASAVHFWQFETTRRLKNELCQALTEIDEVNSRLVKANLELMRERSHDPLTRLLTPDVFLQRLKDQPDEPDIGQLVKLRVDGIAGLRRQHGGTAADAAIFSAAAAIRRALRPVDFAGRVGDHEFAIFMPGSTPILASLAVSSVSKAVELVHLPFDGNGHLPTTVSAGGVECAPGFAIEAALAAADAELERSTLQGGNCSHWGNLRGAAIPRNSR</sequence>
<dbReference type="SMART" id="SM00267">
    <property type="entry name" value="GGDEF"/>
    <property type="match status" value="1"/>
</dbReference>
<dbReference type="Gene3D" id="3.30.70.270">
    <property type="match status" value="1"/>
</dbReference>
<organism evidence="5 6">
    <name type="scientific">Rhizobium aquaticum</name>
    <dbReference type="NCBI Taxonomy" id="1549636"/>
    <lineage>
        <taxon>Bacteria</taxon>
        <taxon>Pseudomonadati</taxon>
        <taxon>Pseudomonadota</taxon>
        <taxon>Alphaproteobacteria</taxon>
        <taxon>Hyphomicrobiales</taxon>
        <taxon>Rhizobiaceae</taxon>
        <taxon>Rhizobium/Agrobacterium group</taxon>
        <taxon>Rhizobium</taxon>
    </lineage>
</organism>
<dbReference type="SUPFAM" id="SSF55073">
    <property type="entry name" value="Nucleotide cyclase"/>
    <property type="match status" value="1"/>
</dbReference>
<keyword evidence="6" id="KW-1185">Reference proteome</keyword>
<dbReference type="InterPro" id="IPR000160">
    <property type="entry name" value="GGDEF_dom"/>
</dbReference>
<name>A0ABV2J3D1_9HYPH</name>
<dbReference type="InterPro" id="IPR043128">
    <property type="entry name" value="Rev_trsase/Diguanyl_cyclase"/>
</dbReference>
<dbReference type="PANTHER" id="PTHR45138">
    <property type="entry name" value="REGULATORY COMPONENTS OF SENSORY TRANSDUCTION SYSTEM"/>
    <property type="match status" value="1"/>
</dbReference>
<evidence type="ECO:0000256" key="3">
    <source>
        <dbReference type="SAM" id="Phobius"/>
    </source>
</evidence>
<protein>
    <recommendedName>
        <fullName evidence="1">diguanylate cyclase</fullName>
        <ecNumber evidence="1">2.7.7.65</ecNumber>
    </recommendedName>
</protein>
<feature type="domain" description="GGDEF" evidence="4">
    <location>
        <begin position="126"/>
        <end position="259"/>
    </location>
</feature>